<organism evidence="1">
    <name type="scientific">Salmonella enterica subsp. houtenae serovar 48:g,z51:-</name>
    <dbReference type="NCBI Taxonomy" id="1050190"/>
    <lineage>
        <taxon>Bacteria</taxon>
        <taxon>Pseudomonadati</taxon>
        <taxon>Pseudomonadota</taxon>
        <taxon>Gammaproteobacteria</taxon>
        <taxon>Enterobacterales</taxon>
        <taxon>Enterobacteriaceae</taxon>
        <taxon>Salmonella</taxon>
    </lineage>
</organism>
<proteinExistence type="predicted"/>
<gene>
    <name evidence="1" type="ORF">G3246_001891</name>
</gene>
<protein>
    <submittedName>
        <fullName evidence="1">Uncharacterized protein</fullName>
    </submittedName>
</protein>
<accession>A0A727THY6</accession>
<reference evidence="1" key="2">
    <citation type="submission" date="2018-07" db="EMBL/GenBank/DDBJ databases">
        <authorList>
            <consortium name="NCBI Pathogen Detection Project"/>
        </authorList>
    </citation>
    <scope>NUCLEOTIDE SEQUENCE</scope>
    <source>
        <strain evidence="1">12-2349</strain>
    </source>
</reference>
<name>A0A727THY6_SALHO</name>
<evidence type="ECO:0000313" key="1">
    <source>
        <dbReference type="EMBL" id="HAE2226427.1"/>
    </source>
</evidence>
<dbReference type="EMBL" id="DAARFO010000011">
    <property type="protein sequence ID" value="HAE2226427.1"/>
    <property type="molecule type" value="Genomic_DNA"/>
</dbReference>
<sequence>MPVSPRGMLAVYAPALPRPNCLQQLRLMGKAPDQNVSSLFKFVQTSEFFILPSTFLMGSCLV</sequence>
<reference evidence="1" key="1">
    <citation type="journal article" date="2018" name="Genome Biol.">
        <title>SKESA: strategic k-mer extension for scrupulous assemblies.</title>
        <authorList>
            <person name="Souvorov A."/>
            <person name="Agarwala R."/>
            <person name="Lipman D.J."/>
        </authorList>
    </citation>
    <scope>NUCLEOTIDE SEQUENCE</scope>
    <source>
        <strain evidence="1">12-2349</strain>
    </source>
</reference>
<dbReference type="AlphaFoldDB" id="A0A727THY6"/>
<comment type="caution">
    <text evidence="1">The sequence shown here is derived from an EMBL/GenBank/DDBJ whole genome shotgun (WGS) entry which is preliminary data.</text>
</comment>